<dbReference type="AlphaFoldDB" id="A0A8H6FPU0"/>
<keyword evidence="1" id="KW-0732">Signal</keyword>
<accession>A0A8H6FPU0</accession>
<reference evidence="2 3" key="1">
    <citation type="journal article" date="2020" name="Genomics">
        <title>Complete, high-quality genomes from long-read metagenomic sequencing of two wolf lichen thalli reveals enigmatic genome architecture.</title>
        <authorList>
            <person name="McKenzie S.K."/>
            <person name="Walston R.F."/>
            <person name="Allen J.L."/>
        </authorList>
    </citation>
    <scope>NUCLEOTIDE SEQUENCE [LARGE SCALE GENOMIC DNA]</scope>
    <source>
        <strain evidence="2">WasteWater2</strain>
    </source>
</reference>
<comment type="caution">
    <text evidence="2">The sequence shown here is derived from an EMBL/GenBank/DDBJ whole genome shotgun (WGS) entry which is preliminary data.</text>
</comment>
<keyword evidence="3" id="KW-1185">Reference proteome</keyword>
<protein>
    <submittedName>
        <fullName evidence="2">Uncharacterized protein</fullName>
    </submittedName>
</protein>
<evidence type="ECO:0000256" key="1">
    <source>
        <dbReference type="SAM" id="SignalP"/>
    </source>
</evidence>
<organism evidence="2 3">
    <name type="scientific">Letharia columbiana</name>
    <dbReference type="NCBI Taxonomy" id="112416"/>
    <lineage>
        <taxon>Eukaryota</taxon>
        <taxon>Fungi</taxon>
        <taxon>Dikarya</taxon>
        <taxon>Ascomycota</taxon>
        <taxon>Pezizomycotina</taxon>
        <taxon>Lecanoromycetes</taxon>
        <taxon>OSLEUM clade</taxon>
        <taxon>Lecanoromycetidae</taxon>
        <taxon>Lecanorales</taxon>
        <taxon>Lecanorineae</taxon>
        <taxon>Parmeliaceae</taxon>
        <taxon>Letharia</taxon>
    </lineage>
</organism>
<dbReference type="Proteomes" id="UP000578531">
    <property type="component" value="Unassembled WGS sequence"/>
</dbReference>
<feature type="signal peptide" evidence="1">
    <location>
        <begin position="1"/>
        <end position="22"/>
    </location>
</feature>
<gene>
    <name evidence="2" type="ORF">HO173_009350</name>
</gene>
<sequence length="180" mass="19412">MMRFYQASTLATLLQLCTFSLAASPITLNTPNNISLPSPDAAKSLTLNLTLSTPRNPLPPQPYIYPVPHSTLKIKFQAFGHLIPPSNVVLCLLIAANDVNLHFASPPAAVGPGQLKISSATVRLNLYPKTRDAVTWAKWGATVRGITDFVTRFGFVDLDYYILDDDFGGGVIGGGLVSNR</sequence>
<dbReference type="GeneID" id="59291001"/>
<dbReference type="RefSeq" id="XP_037161897.1">
    <property type="nucleotide sequence ID" value="XM_037311240.1"/>
</dbReference>
<dbReference type="EMBL" id="JACCJC010000048">
    <property type="protein sequence ID" value="KAF6232470.1"/>
    <property type="molecule type" value="Genomic_DNA"/>
</dbReference>
<proteinExistence type="predicted"/>
<evidence type="ECO:0000313" key="2">
    <source>
        <dbReference type="EMBL" id="KAF6232470.1"/>
    </source>
</evidence>
<name>A0A8H6FPU0_9LECA</name>
<evidence type="ECO:0000313" key="3">
    <source>
        <dbReference type="Proteomes" id="UP000578531"/>
    </source>
</evidence>
<feature type="chain" id="PRO_5034168904" evidence="1">
    <location>
        <begin position="23"/>
        <end position="180"/>
    </location>
</feature>